<evidence type="ECO:0000313" key="7">
    <source>
        <dbReference type="EMBL" id="CEH13425.1"/>
    </source>
</evidence>
<keyword evidence="3" id="KW-0235">DNA replication</keyword>
<protein>
    <submittedName>
        <fullName evidence="7">CDC45 (Cell division cycle 45)-like protein</fullName>
    </submittedName>
</protein>
<sequence length="135" mass="14994">MLSRLALWLVDALRDLVAKQEASRREAKRRRKGSAVGGGDGEMTEEMMEAPSKSAAQGLPFVLAALDERRDRFVVVGLTGSTEFGDTRRNRFGLAFQEAASQSGARTRHDQFDTSAIEVRKDDLTAFIERLHVRA</sequence>
<name>A0A0P1BDH0_9BASI</name>
<dbReference type="GO" id="GO:0051301">
    <property type="term" value="P:cell division"/>
    <property type="evidence" value="ECO:0007669"/>
    <property type="project" value="UniProtKB-KW"/>
</dbReference>
<dbReference type="EMBL" id="CCYA01000217">
    <property type="protein sequence ID" value="CEH13425.1"/>
    <property type="molecule type" value="Genomic_DNA"/>
</dbReference>
<evidence type="ECO:0000256" key="1">
    <source>
        <dbReference type="ARBA" id="ARBA00004123"/>
    </source>
</evidence>
<organism evidence="7 8">
    <name type="scientific">Ceraceosorus bombacis</name>
    <dbReference type="NCBI Taxonomy" id="401625"/>
    <lineage>
        <taxon>Eukaryota</taxon>
        <taxon>Fungi</taxon>
        <taxon>Dikarya</taxon>
        <taxon>Basidiomycota</taxon>
        <taxon>Ustilaginomycotina</taxon>
        <taxon>Exobasidiomycetes</taxon>
        <taxon>Ceraceosorales</taxon>
        <taxon>Ceraceosoraceae</taxon>
        <taxon>Ceraceosorus</taxon>
    </lineage>
</organism>
<dbReference type="GO" id="GO:0000727">
    <property type="term" value="P:double-strand break repair via break-induced replication"/>
    <property type="evidence" value="ECO:0007669"/>
    <property type="project" value="TreeGrafter"/>
</dbReference>
<comment type="subcellular location">
    <subcellularLocation>
        <location evidence="1">Nucleus</location>
    </subcellularLocation>
</comment>
<evidence type="ECO:0000256" key="5">
    <source>
        <dbReference type="ARBA" id="ARBA00023306"/>
    </source>
</evidence>
<dbReference type="Pfam" id="PF02724">
    <property type="entry name" value="CDC45"/>
    <property type="match status" value="1"/>
</dbReference>
<dbReference type="OrthoDB" id="10258882at2759"/>
<dbReference type="PANTHER" id="PTHR10507:SF0">
    <property type="entry name" value="CELL DIVISION CONTROL PROTEIN 45 HOMOLOG"/>
    <property type="match status" value="1"/>
</dbReference>
<dbReference type="InterPro" id="IPR003874">
    <property type="entry name" value="CDC45"/>
</dbReference>
<keyword evidence="7" id="KW-0132">Cell division</keyword>
<reference evidence="7 8" key="1">
    <citation type="submission" date="2014-09" db="EMBL/GenBank/DDBJ databases">
        <authorList>
            <person name="Magalhaes I.L.F."/>
            <person name="Oliveira U."/>
            <person name="Santos F.R."/>
            <person name="Vidigal T.H.D.A."/>
            <person name="Brescovit A.D."/>
            <person name="Santos A.J."/>
        </authorList>
    </citation>
    <scope>NUCLEOTIDE SEQUENCE [LARGE SCALE GENOMIC DNA]</scope>
</reference>
<dbReference type="GO" id="GO:0006270">
    <property type="term" value="P:DNA replication initiation"/>
    <property type="evidence" value="ECO:0007669"/>
    <property type="project" value="InterPro"/>
</dbReference>
<accession>A0A0P1BDH0</accession>
<dbReference type="PANTHER" id="PTHR10507">
    <property type="entry name" value="CDC45-RELATED PROTEIN"/>
    <property type="match status" value="1"/>
</dbReference>
<dbReference type="Proteomes" id="UP000054845">
    <property type="component" value="Unassembled WGS sequence"/>
</dbReference>
<feature type="region of interest" description="Disordered" evidence="6">
    <location>
        <begin position="21"/>
        <end position="51"/>
    </location>
</feature>
<evidence type="ECO:0000256" key="2">
    <source>
        <dbReference type="ARBA" id="ARBA00010727"/>
    </source>
</evidence>
<evidence type="ECO:0000256" key="3">
    <source>
        <dbReference type="ARBA" id="ARBA00022705"/>
    </source>
</evidence>
<dbReference type="GO" id="GO:0003682">
    <property type="term" value="F:chromatin binding"/>
    <property type="evidence" value="ECO:0007669"/>
    <property type="project" value="TreeGrafter"/>
</dbReference>
<dbReference type="GO" id="GO:1902977">
    <property type="term" value="P:mitotic DNA replication preinitiation complex assembly"/>
    <property type="evidence" value="ECO:0007669"/>
    <property type="project" value="TreeGrafter"/>
</dbReference>
<keyword evidence="5" id="KW-0131">Cell cycle</keyword>
<dbReference type="AlphaFoldDB" id="A0A0P1BDH0"/>
<dbReference type="STRING" id="401625.A0A0P1BDH0"/>
<evidence type="ECO:0000313" key="8">
    <source>
        <dbReference type="Proteomes" id="UP000054845"/>
    </source>
</evidence>
<dbReference type="GO" id="GO:0003688">
    <property type="term" value="F:DNA replication origin binding"/>
    <property type="evidence" value="ECO:0007669"/>
    <property type="project" value="TreeGrafter"/>
</dbReference>
<dbReference type="GO" id="GO:0003697">
    <property type="term" value="F:single-stranded DNA binding"/>
    <property type="evidence" value="ECO:0007669"/>
    <property type="project" value="TreeGrafter"/>
</dbReference>
<evidence type="ECO:0000256" key="4">
    <source>
        <dbReference type="ARBA" id="ARBA00023242"/>
    </source>
</evidence>
<evidence type="ECO:0000256" key="6">
    <source>
        <dbReference type="SAM" id="MobiDB-lite"/>
    </source>
</evidence>
<proteinExistence type="inferred from homology"/>
<keyword evidence="8" id="KW-1185">Reference proteome</keyword>
<keyword evidence="4" id="KW-0539">Nucleus</keyword>
<comment type="similarity">
    <text evidence="2">Belongs to the CDC45 family.</text>
</comment>
<dbReference type="GO" id="GO:0031261">
    <property type="term" value="C:DNA replication preinitiation complex"/>
    <property type="evidence" value="ECO:0007669"/>
    <property type="project" value="TreeGrafter"/>
</dbReference>